<dbReference type="OrthoDB" id="3059994at2759"/>
<sequence length="84" mass="9269">MSEVASAAFFVSFTNIALNANGLTNPIKIAAIQDIMQSFWPHALVIGETKSQQPVTSHLHLLDYDLHENPGQPTSIQHQGKWES</sequence>
<dbReference type="Proteomes" id="UP000076154">
    <property type="component" value="Unassembled WGS sequence"/>
</dbReference>
<proteinExistence type="predicted"/>
<dbReference type="AlphaFoldDB" id="A0A369J5H9"/>
<evidence type="ECO:0000313" key="2">
    <source>
        <dbReference type="Proteomes" id="UP000076154"/>
    </source>
</evidence>
<evidence type="ECO:0000313" key="1">
    <source>
        <dbReference type="EMBL" id="RDB15857.1"/>
    </source>
</evidence>
<accession>A0A369J5H9</accession>
<dbReference type="InParanoid" id="A0A369J5H9"/>
<reference evidence="1" key="1">
    <citation type="submission" date="2018-04" db="EMBL/GenBank/DDBJ databases">
        <title>Whole genome sequencing of Hypsizygus marmoreus.</title>
        <authorList>
            <person name="Choi I.-G."/>
            <person name="Min B."/>
            <person name="Kim J.-G."/>
            <person name="Kim S."/>
            <person name="Oh Y.-L."/>
            <person name="Kong W.-S."/>
            <person name="Park H."/>
            <person name="Jeong J."/>
            <person name="Song E.-S."/>
        </authorList>
    </citation>
    <scope>NUCLEOTIDE SEQUENCE [LARGE SCALE GENOMIC DNA]</scope>
    <source>
        <strain evidence="1">51987-8</strain>
    </source>
</reference>
<comment type="caution">
    <text evidence="1">The sequence shown here is derived from an EMBL/GenBank/DDBJ whole genome shotgun (WGS) entry which is preliminary data.</text>
</comment>
<dbReference type="EMBL" id="LUEZ02000138">
    <property type="protein sequence ID" value="RDB15857.1"/>
    <property type="molecule type" value="Genomic_DNA"/>
</dbReference>
<gene>
    <name evidence="1" type="ORF">Hypma_003752</name>
</gene>
<protein>
    <submittedName>
        <fullName evidence="1">Uncharacterized protein</fullName>
    </submittedName>
</protein>
<keyword evidence="2" id="KW-1185">Reference proteome</keyword>
<organism evidence="1 2">
    <name type="scientific">Hypsizygus marmoreus</name>
    <name type="common">White beech mushroom</name>
    <name type="synonym">Agaricus marmoreus</name>
    <dbReference type="NCBI Taxonomy" id="39966"/>
    <lineage>
        <taxon>Eukaryota</taxon>
        <taxon>Fungi</taxon>
        <taxon>Dikarya</taxon>
        <taxon>Basidiomycota</taxon>
        <taxon>Agaricomycotina</taxon>
        <taxon>Agaricomycetes</taxon>
        <taxon>Agaricomycetidae</taxon>
        <taxon>Agaricales</taxon>
        <taxon>Tricholomatineae</taxon>
        <taxon>Lyophyllaceae</taxon>
        <taxon>Hypsizygus</taxon>
    </lineage>
</organism>
<name>A0A369J5H9_HYPMA</name>